<reference evidence="4 5" key="1">
    <citation type="submission" date="2019-05" db="EMBL/GenBank/DDBJ databases">
        <title>The metagenome of a microbial culture collection derived from dairy environment covers the genomic content of the human microbiome.</title>
        <authorList>
            <person name="Roder T."/>
            <person name="Wuthrich D."/>
            <person name="Sattari Z."/>
            <person name="Von Ah U."/>
            <person name="Bar C."/>
            <person name="Ronchi F."/>
            <person name="Macpherson A.J."/>
            <person name="Ganal-Vonarburg S.C."/>
            <person name="Bruggmann R."/>
            <person name="Vergeres G."/>
        </authorList>
    </citation>
    <scope>NUCLEOTIDE SEQUENCE [LARGE SCALE GENOMIC DNA]</scope>
    <source>
        <strain evidence="4 5">FAM 24227</strain>
    </source>
</reference>
<protein>
    <submittedName>
        <fullName evidence="4">Class I SAM-dependent methyltransferase</fullName>
    </submittedName>
</protein>
<evidence type="ECO:0000256" key="2">
    <source>
        <dbReference type="ARBA" id="ARBA00022679"/>
    </source>
</evidence>
<name>A0A5R9DWQ4_9LACT</name>
<dbReference type="OrthoDB" id="9764961at2"/>
<dbReference type="Gene3D" id="3.40.50.150">
    <property type="entry name" value="Vaccinia Virus protein VP39"/>
    <property type="match status" value="1"/>
</dbReference>
<dbReference type="GO" id="GO:0032259">
    <property type="term" value="P:methylation"/>
    <property type="evidence" value="ECO:0007669"/>
    <property type="project" value="UniProtKB-KW"/>
</dbReference>
<sequence>MNEQYFSNNPQSKHDEKQIETVVNGIELKLITDSGVFSRDRVDYGSQRLIETFSENVSLEDEQRVLELGSGYGPILITLAKGAPGVHYTGVELNERAFDLAKRNAELNQVGAIEWILDDATTVELSDQYDFVLTNPPIRAGKKTVHEFLTHAYKQVKPKGSVWAVIQKKQGAPSLMKHMEDIFGNATKVKQDKGYWIIMSEKEV</sequence>
<dbReference type="EMBL" id="VBSP01000011">
    <property type="protein sequence ID" value="TLQ41717.1"/>
    <property type="molecule type" value="Genomic_DNA"/>
</dbReference>
<feature type="domain" description="Methyltransferase small" evidence="3">
    <location>
        <begin position="27"/>
        <end position="198"/>
    </location>
</feature>
<gene>
    <name evidence="4" type="ORF">FEZ33_04515</name>
</gene>
<dbReference type="GO" id="GO:0008757">
    <property type="term" value="F:S-adenosylmethionine-dependent methyltransferase activity"/>
    <property type="evidence" value="ECO:0007669"/>
    <property type="project" value="InterPro"/>
</dbReference>
<dbReference type="RefSeq" id="WP_138404212.1">
    <property type="nucleotide sequence ID" value="NZ_VBSP01000011.1"/>
</dbReference>
<evidence type="ECO:0000256" key="1">
    <source>
        <dbReference type="ARBA" id="ARBA00022603"/>
    </source>
</evidence>
<dbReference type="AlphaFoldDB" id="A0A5R9DWQ4"/>
<dbReference type="PANTHER" id="PTHR47816:SF4">
    <property type="entry name" value="RIBOSOMAL RNA SMALL SUBUNIT METHYLTRANSFERASE C"/>
    <property type="match status" value="1"/>
</dbReference>
<proteinExistence type="predicted"/>
<dbReference type="InterPro" id="IPR007848">
    <property type="entry name" value="Small_mtfrase_dom"/>
</dbReference>
<evidence type="ECO:0000259" key="3">
    <source>
        <dbReference type="Pfam" id="PF05175"/>
    </source>
</evidence>
<organism evidence="4 5">
    <name type="scientific">Ruoffia tabacinasalis</name>
    <dbReference type="NCBI Taxonomy" id="87458"/>
    <lineage>
        <taxon>Bacteria</taxon>
        <taxon>Bacillati</taxon>
        <taxon>Bacillota</taxon>
        <taxon>Bacilli</taxon>
        <taxon>Lactobacillales</taxon>
        <taxon>Aerococcaceae</taxon>
        <taxon>Ruoffia</taxon>
    </lineage>
</organism>
<dbReference type="Proteomes" id="UP000306420">
    <property type="component" value="Unassembled WGS sequence"/>
</dbReference>
<evidence type="ECO:0000313" key="4">
    <source>
        <dbReference type="EMBL" id="TLQ41717.1"/>
    </source>
</evidence>
<keyword evidence="2 4" id="KW-0808">Transferase</keyword>
<dbReference type="Pfam" id="PF05175">
    <property type="entry name" value="MTS"/>
    <property type="match status" value="1"/>
</dbReference>
<accession>A0A5R9DWQ4</accession>
<evidence type="ECO:0000313" key="5">
    <source>
        <dbReference type="Proteomes" id="UP000306420"/>
    </source>
</evidence>
<dbReference type="PANTHER" id="PTHR47816">
    <property type="entry name" value="RIBOSOMAL RNA SMALL SUBUNIT METHYLTRANSFERASE C"/>
    <property type="match status" value="1"/>
</dbReference>
<comment type="caution">
    <text evidence="4">The sequence shown here is derived from an EMBL/GenBank/DDBJ whole genome shotgun (WGS) entry which is preliminary data.</text>
</comment>
<dbReference type="SUPFAM" id="SSF53335">
    <property type="entry name" value="S-adenosyl-L-methionine-dependent methyltransferases"/>
    <property type="match status" value="1"/>
</dbReference>
<dbReference type="InterPro" id="IPR029063">
    <property type="entry name" value="SAM-dependent_MTases_sf"/>
</dbReference>
<dbReference type="InterPro" id="IPR046977">
    <property type="entry name" value="RsmC/RlmG"/>
</dbReference>
<keyword evidence="1 4" id="KW-0489">Methyltransferase</keyword>
<dbReference type="CDD" id="cd02440">
    <property type="entry name" value="AdoMet_MTases"/>
    <property type="match status" value="1"/>
</dbReference>